<evidence type="ECO:0000313" key="16">
    <source>
        <dbReference type="Proteomes" id="UP000233597"/>
    </source>
</evidence>
<dbReference type="GO" id="GO:0020037">
    <property type="term" value="F:heme binding"/>
    <property type="evidence" value="ECO:0007669"/>
    <property type="project" value="TreeGrafter"/>
</dbReference>
<evidence type="ECO:0000256" key="10">
    <source>
        <dbReference type="ARBA" id="ARBA00023004"/>
    </source>
</evidence>
<dbReference type="GO" id="GO:0009055">
    <property type="term" value="F:electron transfer activity"/>
    <property type="evidence" value="ECO:0007669"/>
    <property type="project" value="InterPro"/>
</dbReference>
<evidence type="ECO:0000256" key="9">
    <source>
        <dbReference type="ARBA" id="ARBA00022989"/>
    </source>
</evidence>
<protein>
    <recommendedName>
        <fullName evidence="14">Cytochrome b561 bacterial/Ni-hydrogenase domain-containing protein</fullName>
    </recommendedName>
</protein>
<evidence type="ECO:0000256" key="12">
    <source>
        <dbReference type="ARBA" id="ARBA00037975"/>
    </source>
</evidence>
<evidence type="ECO:0000256" key="5">
    <source>
        <dbReference type="ARBA" id="ARBA00022617"/>
    </source>
</evidence>
<keyword evidence="6 13" id="KW-0812">Transmembrane</keyword>
<gene>
    <name evidence="15" type="ORF">COO20_14640</name>
</gene>
<keyword evidence="11 13" id="KW-0472">Membrane</keyword>
<dbReference type="PANTHER" id="PTHR30529">
    <property type="entry name" value="CYTOCHROME B561"/>
    <property type="match status" value="1"/>
</dbReference>
<keyword evidence="5" id="KW-0349">Heme</keyword>
<feature type="domain" description="Cytochrome b561 bacterial/Ni-hydrogenase" evidence="14">
    <location>
        <begin position="28"/>
        <end position="194"/>
    </location>
</feature>
<evidence type="ECO:0000256" key="7">
    <source>
        <dbReference type="ARBA" id="ARBA00022723"/>
    </source>
</evidence>
<keyword evidence="9 13" id="KW-1133">Transmembrane helix</keyword>
<dbReference type="RefSeq" id="WP_101267829.1">
    <property type="nucleotide sequence ID" value="NZ_NWTK01000009.1"/>
</dbReference>
<dbReference type="InterPro" id="IPR052168">
    <property type="entry name" value="Cytochrome_b561_oxidase"/>
</dbReference>
<dbReference type="InterPro" id="IPR016174">
    <property type="entry name" value="Di-haem_cyt_TM"/>
</dbReference>
<evidence type="ECO:0000259" key="14">
    <source>
        <dbReference type="Pfam" id="PF01292"/>
    </source>
</evidence>
<evidence type="ECO:0000256" key="8">
    <source>
        <dbReference type="ARBA" id="ARBA00022982"/>
    </source>
</evidence>
<sequence>MSVSSQNLSQAAFEQAPNEGSNRPIWLVPALHWMMAALIITAFIIGKNMEDLPRDQRLSVMGWHILVGLSVLGLFLPRIIAVIANSRIATAKTGRVQDKANFAAWIMQGILYVLMLAIPLTGLTAMTTIGRNFPVLGLFSLPNFANNHQLHEVMEGIHGTMATVMIILAGLHGVAALWHHFVLKDDVLRRYLPGKG</sequence>
<proteinExistence type="inferred from homology"/>
<comment type="caution">
    <text evidence="15">The sequence shown here is derived from an EMBL/GenBank/DDBJ whole genome shotgun (WGS) entry which is preliminary data.</text>
</comment>
<reference evidence="15 16" key="1">
    <citation type="submission" date="2017-09" db="EMBL/GenBank/DDBJ databases">
        <title>Biodiversity and function of Thalassospira species in the particle-attached aromatic-hydrocarbon-degrading consortia from the surface seawater of the South China Sea.</title>
        <authorList>
            <person name="Dong C."/>
            <person name="Liu R."/>
            <person name="Shao Z."/>
        </authorList>
    </citation>
    <scope>NUCLEOTIDE SEQUENCE [LARGE SCALE GENOMIC DNA]</scope>
    <source>
        <strain evidence="15 16">CSC1P2</strain>
    </source>
</reference>
<comment type="subcellular location">
    <subcellularLocation>
        <location evidence="2">Cell membrane</location>
        <topology evidence="2">Multi-pass membrane protein</topology>
    </subcellularLocation>
</comment>
<feature type="transmembrane region" description="Helical" evidence="13">
    <location>
        <begin position="105"/>
        <end position="129"/>
    </location>
</feature>
<dbReference type="Gene3D" id="1.20.950.20">
    <property type="entry name" value="Transmembrane di-heme cytochromes, Chain C"/>
    <property type="match status" value="1"/>
</dbReference>
<keyword evidence="10" id="KW-0408">Iron</keyword>
<accession>A0A2N3KS07</accession>
<dbReference type="InterPro" id="IPR011577">
    <property type="entry name" value="Cyt_b561_bac/Ni-Hgenase"/>
</dbReference>
<keyword evidence="7" id="KW-0479">Metal-binding</keyword>
<evidence type="ECO:0000313" key="15">
    <source>
        <dbReference type="EMBL" id="PKR53332.1"/>
    </source>
</evidence>
<keyword evidence="4" id="KW-1003">Cell membrane</keyword>
<feature type="transmembrane region" description="Helical" evidence="13">
    <location>
        <begin position="25"/>
        <end position="45"/>
    </location>
</feature>
<dbReference type="Pfam" id="PF01292">
    <property type="entry name" value="Ni_hydr_CYTB"/>
    <property type="match status" value="1"/>
</dbReference>
<dbReference type="SUPFAM" id="SSF81342">
    <property type="entry name" value="Transmembrane di-heme cytochromes"/>
    <property type="match status" value="1"/>
</dbReference>
<dbReference type="GO" id="GO:0005886">
    <property type="term" value="C:plasma membrane"/>
    <property type="evidence" value="ECO:0007669"/>
    <property type="project" value="UniProtKB-SubCell"/>
</dbReference>
<dbReference type="PANTHER" id="PTHR30529:SF3">
    <property type="entry name" value="CYTOCHROME B561 HOMOLOG 1"/>
    <property type="match status" value="1"/>
</dbReference>
<dbReference type="Proteomes" id="UP000233597">
    <property type="component" value="Unassembled WGS sequence"/>
</dbReference>
<comment type="similarity">
    <text evidence="12">Belongs to the cytochrome b561 family.</text>
</comment>
<dbReference type="GO" id="GO:0022904">
    <property type="term" value="P:respiratory electron transport chain"/>
    <property type="evidence" value="ECO:0007669"/>
    <property type="project" value="InterPro"/>
</dbReference>
<evidence type="ECO:0000256" key="13">
    <source>
        <dbReference type="SAM" id="Phobius"/>
    </source>
</evidence>
<organism evidence="15 16">
    <name type="scientific">Thalassospira marina</name>
    <dbReference type="NCBI Taxonomy" id="2048283"/>
    <lineage>
        <taxon>Bacteria</taxon>
        <taxon>Pseudomonadati</taxon>
        <taxon>Pseudomonadota</taxon>
        <taxon>Alphaproteobacteria</taxon>
        <taxon>Rhodospirillales</taxon>
        <taxon>Thalassospiraceae</taxon>
        <taxon>Thalassospira</taxon>
    </lineage>
</organism>
<keyword evidence="3" id="KW-0813">Transport</keyword>
<evidence type="ECO:0000256" key="11">
    <source>
        <dbReference type="ARBA" id="ARBA00023136"/>
    </source>
</evidence>
<evidence type="ECO:0000256" key="4">
    <source>
        <dbReference type="ARBA" id="ARBA00022475"/>
    </source>
</evidence>
<name>A0A2N3KS07_9PROT</name>
<evidence type="ECO:0000256" key="1">
    <source>
        <dbReference type="ARBA" id="ARBA00001970"/>
    </source>
</evidence>
<dbReference type="GO" id="GO:0046872">
    <property type="term" value="F:metal ion binding"/>
    <property type="evidence" value="ECO:0007669"/>
    <property type="project" value="UniProtKB-KW"/>
</dbReference>
<evidence type="ECO:0000256" key="2">
    <source>
        <dbReference type="ARBA" id="ARBA00004651"/>
    </source>
</evidence>
<feature type="transmembrane region" description="Helical" evidence="13">
    <location>
        <begin position="65"/>
        <end position="84"/>
    </location>
</feature>
<evidence type="ECO:0000256" key="6">
    <source>
        <dbReference type="ARBA" id="ARBA00022692"/>
    </source>
</evidence>
<comment type="cofactor">
    <cofactor evidence="1">
        <name>heme b</name>
        <dbReference type="ChEBI" id="CHEBI:60344"/>
    </cofactor>
</comment>
<dbReference type="AlphaFoldDB" id="A0A2N3KS07"/>
<evidence type="ECO:0000256" key="3">
    <source>
        <dbReference type="ARBA" id="ARBA00022448"/>
    </source>
</evidence>
<keyword evidence="8" id="KW-0249">Electron transport</keyword>
<feature type="transmembrane region" description="Helical" evidence="13">
    <location>
        <begin position="161"/>
        <end position="183"/>
    </location>
</feature>
<dbReference type="OrthoDB" id="1247465at2"/>
<dbReference type="EMBL" id="NWTK01000009">
    <property type="protein sequence ID" value="PKR53332.1"/>
    <property type="molecule type" value="Genomic_DNA"/>
</dbReference>